<dbReference type="EMBL" id="FWWY01000001">
    <property type="protein sequence ID" value="SMC02068.1"/>
    <property type="molecule type" value="Genomic_DNA"/>
</dbReference>
<feature type="compositionally biased region" description="Polar residues" evidence="1">
    <location>
        <begin position="1"/>
        <end position="14"/>
    </location>
</feature>
<organism evidence="2 3">
    <name type="scientific">Sulfobacillus thermosulfidooxidans (strain DSM 9293 / VKM B-1269 / AT-1)</name>
    <dbReference type="NCBI Taxonomy" id="929705"/>
    <lineage>
        <taxon>Bacteria</taxon>
        <taxon>Bacillati</taxon>
        <taxon>Bacillota</taxon>
        <taxon>Clostridia</taxon>
        <taxon>Eubacteriales</taxon>
        <taxon>Clostridiales Family XVII. Incertae Sedis</taxon>
        <taxon>Sulfobacillus</taxon>
    </lineage>
</organism>
<name>A0A1W1W717_SULTA</name>
<evidence type="ECO:0000313" key="2">
    <source>
        <dbReference type="EMBL" id="SMC02068.1"/>
    </source>
</evidence>
<proteinExistence type="predicted"/>
<accession>A0A1W1W717</accession>
<dbReference type="RefSeq" id="WP_084660796.1">
    <property type="nucleotide sequence ID" value="NZ_FWWY01000001.1"/>
</dbReference>
<keyword evidence="3" id="KW-1185">Reference proteome</keyword>
<sequence>MNGSILSVSPASDQPTEPKKTTKTPKVKLQKAADRTQQRRVIRQQLQRTLRQILANYRIAIRAARDEIRWLREYLSQFQSAGSDVWWLTEEPVAPSRTRGQAPSLRQIAEFLWLHAQWETLSGRGRERLLREHKNWLESAAQQEAMEAIDQALNAALEHATGKPALQHTLRLLALEAHLKVRGRSRAEAPALISQLYEQVSNRHPDSSSFHVQSAPEIPIRTEITEEILFPATMGSVRVRGVWRATQADPSAWAFAHEK</sequence>
<gene>
    <name evidence="2" type="ORF">SAMN00768000_0279</name>
</gene>
<evidence type="ECO:0000313" key="3">
    <source>
        <dbReference type="Proteomes" id="UP000192660"/>
    </source>
</evidence>
<evidence type="ECO:0000256" key="1">
    <source>
        <dbReference type="SAM" id="MobiDB-lite"/>
    </source>
</evidence>
<protein>
    <submittedName>
        <fullName evidence="2">Uncharacterized protein</fullName>
    </submittedName>
</protein>
<feature type="region of interest" description="Disordered" evidence="1">
    <location>
        <begin position="1"/>
        <end position="35"/>
    </location>
</feature>
<reference evidence="3" key="1">
    <citation type="submission" date="2017-04" db="EMBL/GenBank/DDBJ databases">
        <authorList>
            <person name="Varghese N."/>
            <person name="Submissions S."/>
        </authorList>
    </citation>
    <scope>NUCLEOTIDE SEQUENCE [LARGE SCALE GENOMIC DNA]</scope>
    <source>
        <strain evidence="3">DSM 9293</strain>
    </source>
</reference>
<dbReference type="Proteomes" id="UP000192660">
    <property type="component" value="Unassembled WGS sequence"/>
</dbReference>
<dbReference type="AlphaFoldDB" id="A0A1W1W717"/>